<dbReference type="Pfam" id="PF04586">
    <property type="entry name" value="Peptidase_S78"/>
    <property type="match status" value="1"/>
</dbReference>
<keyword evidence="1" id="KW-1188">Viral release from host cell</keyword>
<feature type="domain" description="Prohead serine protease" evidence="5">
    <location>
        <begin position="104"/>
        <end position="217"/>
    </location>
</feature>
<protein>
    <recommendedName>
        <fullName evidence="5">Prohead serine protease domain-containing protein</fullName>
    </recommendedName>
</protein>
<dbReference type="Pfam" id="PF25209">
    <property type="entry name" value="Phage_capsid_4"/>
    <property type="match status" value="1"/>
</dbReference>
<evidence type="ECO:0000313" key="6">
    <source>
        <dbReference type="EMBL" id="BDV35674.1"/>
    </source>
</evidence>
<evidence type="ECO:0000256" key="2">
    <source>
        <dbReference type="ARBA" id="ARBA00022670"/>
    </source>
</evidence>
<evidence type="ECO:0000259" key="5">
    <source>
        <dbReference type="Pfam" id="PF04586"/>
    </source>
</evidence>
<gene>
    <name evidence="6" type="ORF">SS37A_32030</name>
</gene>
<keyword evidence="3" id="KW-0378">Hydrolase</keyword>
<feature type="region of interest" description="Disordered" evidence="4">
    <location>
        <begin position="43"/>
        <end position="75"/>
    </location>
</feature>
<feature type="region of interest" description="Disordered" evidence="4">
    <location>
        <begin position="223"/>
        <end position="247"/>
    </location>
</feature>
<evidence type="ECO:0000256" key="1">
    <source>
        <dbReference type="ARBA" id="ARBA00022612"/>
    </source>
</evidence>
<keyword evidence="2" id="KW-0645">Protease</keyword>
<name>A0ABN6VJR8_9HYPH</name>
<dbReference type="NCBIfam" id="NF045541">
    <property type="entry name" value="scaf_prot_MCP2"/>
    <property type="match status" value="1"/>
</dbReference>
<sequence length="698" mass="75041">MKKTAKAFQFETKRCERAARGQKVSHLTLESLPVKKFTPSQGAIMTRAAPRVGAKRSGPPASSQSRSASVAPGSYDPEMRSFRTVLSTGASVKRYGFNEELNMDPAAVDLSRVALGQVKFLDSHNQGAVGAIIGTLTDARFENGLLVGIVQLAESEAAHAIEPDIAAGHIKGISIGYRVDQWTLVASGDVETWRADKWALLEASAVSVPADAGAMIRSLDEGEEDFDDEDFGGSAPASSGARKRKNPLEKPIDARGYQLFVEIFGEGFKPHLDQLVAQDASFASVREAAMAYKRALTEAGPIISNINREASDARGYRLEPRNSSEHDIGERGYMRANAETLDNPQFLRQTLENALYARMAGKPPEGAAKQFVNTRLADYDDILAESGGERRSWLSRGPGRWFGGARASHTTSDFPNLLMGAGNRVLQDAYQVAQSPLMMLSRERMSADFRPVNILKISEAPELKEVKESGEITYGSRGEEAQAFSVKTFARLFSLSRQAYTNDDLSAFADFLQAFGRAAAETAASQMVALFTANSGNGVNLSDGSALFTTARGNKAAAGAVIAVDSLGAARQALRETKGLDGKTPIGLTPRYLVVGPAKETEAEQAISAIMANQVSNANPFAGKLEILVEPRFAGNAWRVFADPAQQSVISHAFLNGRGGPILETREGWTTLGVEFRAILDFGCGATDWRGAYLNPGN</sequence>
<dbReference type="Proteomes" id="UP001317629">
    <property type="component" value="Chromosome"/>
</dbReference>
<evidence type="ECO:0000256" key="3">
    <source>
        <dbReference type="ARBA" id="ARBA00022801"/>
    </source>
</evidence>
<accession>A0ABN6VJR8</accession>
<organism evidence="6 7">
    <name type="scientific">Methylocystis iwaonis</name>
    <dbReference type="NCBI Taxonomy" id="2885079"/>
    <lineage>
        <taxon>Bacteria</taxon>
        <taxon>Pseudomonadati</taxon>
        <taxon>Pseudomonadota</taxon>
        <taxon>Alphaproteobacteria</taxon>
        <taxon>Hyphomicrobiales</taxon>
        <taxon>Methylocystaceae</taxon>
        <taxon>Methylocystis</taxon>
    </lineage>
</organism>
<dbReference type="EMBL" id="AP027142">
    <property type="protein sequence ID" value="BDV35674.1"/>
    <property type="molecule type" value="Genomic_DNA"/>
</dbReference>
<proteinExistence type="predicted"/>
<reference evidence="6 7" key="1">
    <citation type="journal article" date="2023" name="Int. J. Syst. Evol. Microbiol.">
        <title>Methylocystis iwaonis sp. nov., a type II methane-oxidizing bacterium from surface soil of a rice paddy field in Japan, and emended description of the genus Methylocystis (ex Whittenbury et al. 1970) Bowman et al. 1993.</title>
        <authorList>
            <person name="Kaise H."/>
            <person name="Sawadogo J.B."/>
            <person name="Alam M.S."/>
            <person name="Ueno C."/>
            <person name="Dianou D."/>
            <person name="Shinjo R."/>
            <person name="Asakawa S."/>
        </authorList>
    </citation>
    <scope>NUCLEOTIDE SEQUENCE [LARGE SCALE GENOMIC DNA]</scope>
    <source>
        <strain evidence="6 7">SS37A-Re</strain>
    </source>
</reference>
<evidence type="ECO:0000256" key="4">
    <source>
        <dbReference type="SAM" id="MobiDB-lite"/>
    </source>
</evidence>
<dbReference type="InterPro" id="IPR054613">
    <property type="entry name" value="Peptidase_S78_dom"/>
</dbReference>
<evidence type="ECO:0000313" key="7">
    <source>
        <dbReference type="Proteomes" id="UP001317629"/>
    </source>
</evidence>
<keyword evidence="7" id="KW-1185">Reference proteome</keyword>